<dbReference type="SUPFAM" id="SSF52540">
    <property type="entry name" value="P-loop containing nucleoside triphosphate hydrolases"/>
    <property type="match status" value="1"/>
</dbReference>
<dbReference type="EMBL" id="FQVB01000003">
    <property type="protein sequence ID" value="SHE28190.1"/>
    <property type="molecule type" value="Genomic_DNA"/>
</dbReference>
<evidence type="ECO:0000259" key="2">
    <source>
        <dbReference type="Pfam" id="PF20469"/>
    </source>
</evidence>
<dbReference type="Gene3D" id="3.40.50.300">
    <property type="entry name" value="P-loop containing nucleotide triphosphate hydrolases"/>
    <property type="match status" value="1"/>
</dbReference>
<dbReference type="CDD" id="cd01026">
    <property type="entry name" value="TOPRIM_OLD"/>
    <property type="match status" value="1"/>
</dbReference>
<feature type="domain" description="OLD protein-like TOPRIM" evidence="2">
    <location>
        <begin position="483"/>
        <end position="548"/>
    </location>
</feature>
<keyword evidence="3" id="KW-0540">Nuclease</keyword>
<dbReference type="Pfam" id="PF13175">
    <property type="entry name" value="AAA_15"/>
    <property type="match status" value="1"/>
</dbReference>
<dbReference type="Proteomes" id="UP000184076">
    <property type="component" value="Unassembled WGS sequence"/>
</dbReference>
<feature type="domain" description="Endonuclease GajA/Old nuclease/RecF-like AAA" evidence="1">
    <location>
        <begin position="1"/>
        <end position="413"/>
    </location>
</feature>
<dbReference type="RefSeq" id="WP_073035744.1">
    <property type="nucleotide sequence ID" value="NZ_FQVB01000003.1"/>
</dbReference>
<name>A0A1M4S7M9_9BACT</name>
<reference evidence="4" key="1">
    <citation type="submission" date="2016-11" db="EMBL/GenBank/DDBJ databases">
        <authorList>
            <person name="Varghese N."/>
            <person name="Submissions S."/>
        </authorList>
    </citation>
    <scope>NUCLEOTIDE SEQUENCE [LARGE SCALE GENOMIC DNA]</scope>
    <source>
        <strain evidence="4">DSM 9756</strain>
    </source>
</reference>
<dbReference type="AlphaFoldDB" id="A0A1M4S7M9"/>
<keyword evidence="3" id="KW-0378">Hydrolase</keyword>
<keyword evidence="3" id="KW-0255">Endonuclease</keyword>
<proteinExistence type="predicted"/>
<evidence type="ECO:0000313" key="3">
    <source>
        <dbReference type="EMBL" id="SHE28190.1"/>
    </source>
</evidence>
<gene>
    <name evidence="3" type="ORF">SAMN02745206_00001</name>
</gene>
<sequence>MILESIRVRNFRSILDETLYFESLTALVGSNGSGKSSFLRGLQLFYESSPRIEIDDFYNRDTTAEIIITVTFRDLSPEAQAQFSSYMQGDKLTVERVFVWDNGKVTWKYHGSTLQNPAFQEIRDALAIKDRGKSAREAYERVRTQADFGSLPPWSTLGAVPDNLKQWEAEHPDCCTRQRDDGQFFGFKEVAQGYLGRFTHFIFIPAVRDASDDSAEGRGSVLTELMDLVVRNALSTNNDLASFKREVQERYSEIIDPASRAELTSLADRMTKTLETFVPDSDVRVDLQWLPSPEINIPLPQAEVKIIEDGYSSVVSRTGHGLQRAFILTILQHLVLAQSVMMTVDESSEKQNQAKQEIRLPNLVLSIEEPELYQHPNRQRHLAKILSQLASGKIPGVAERTQVVYSTHSPLFVGIDRVDQIRLFRKTSYAPDKPKVTRVISTNLDKVAETIWEADGKPSQQYTGETLLPRLQTIMTPWMSEGFFAEVIVLVEGEDDRAAILGVAAAMGYDLESKGISVIPCGGKRSLDRPTAIFRHLGIPVYVIWDSDKGENNSNPEENHRLLRLMGKTVEDWPCQVCDQFACFESKLEYTLQDEIGKDEFEQCLKACQEDFCIPKKKYAIKNPMVIAKVIQMAQRHGRSPTLENIVNRILAMK</sequence>
<keyword evidence="4" id="KW-1185">Reference proteome</keyword>
<dbReference type="STRING" id="1121391.SAMN02745206_00001"/>
<dbReference type="InterPro" id="IPR051396">
    <property type="entry name" value="Bact_Antivir_Def_Nuclease"/>
</dbReference>
<dbReference type="PANTHER" id="PTHR43581:SF4">
    <property type="entry name" value="ATP_GTP PHOSPHATASE"/>
    <property type="match status" value="1"/>
</dbReference>
<evidence type="ECO:0000313" key="4">
    <source>
        <dbReference type="Proteomes" id="UP000184076"/>
    </source>
</evidence>
<evidence type="ECO:0000259" key="1">
    <source>
        <dbReference type="Pfam" id="PF13175"/>
    </source>
</evidence>
<dbReference type="InterPro" id="IPR041685">
    <property type="entry name" value="AAA_GajA/Old/RecF-like"/>
</dbReference>
<dbReference type="Pfam" id="PF20469">
    <property type="entry name" value="OLD-like_TOPRIM"/>
    <property type="match status" value="1"/>
</dbReference>
<organism evidence="3 4">
    <name type="scientific">Desulfacinum infernum DSM 9756</name>
    <dbReference type="NCBI Taxonomy" id="1121391"/>
    <lineage>
        <taxon>Bacteria</taxon>
        <taxon>Pseudomonadati</taxon>
        <taxon>Thermodesulfobacteriota</taxon>
        <taxon>Syntrophobacteria</taxon>
        <taxon>Syntrophobacterales</taxon>
        <taxon>Syntrophobacteraceae</taxon>
        <taxon>Desulfacinum</taxon>
    </lineage>
</organism>
<dbReference type="GO" id="GO:0004519">
    <property type="term" value="F:endonuclease activity"/>
    <property type="evidence" value="ECO:0007669"/>
    <property type="project" value="UniProtKB-KW"/>
</dbReference>
<dbReference type="InterPro" id="IPR027417">
    <property type="entry name" value="P-loop_NTPase"/>
</dbReference>
<dbReference type="PANTHER" id="PTHR43581">
    <property type="entry name" value="ATP/GTP PHOSPHATASE"/>
    <property type="match status" value="1"/>
</dbReference>
<protein>
    <submittedName>
        <fullName evidence="3">Predicted ATP-dependent endonuclease of the OLD family, contains P-loop ATPase and TOPRIM domains</fullName>
    </submittedName>
</protein>
<dbReference type="InterPro" id="IPR034139">
    <property type="entry name" value="TOPRIM_OLD"/>
</dbReference>
<dbReference type="OrthoDB" id="9816506at2"/>
<accession>A0A1M4S7M9</accession>